<protein>
    <submittedName>
        <fullName evidence="3">DUF58 domain-containing protein</fullName>
    </submittedName>
</protein>
<organism evidence="3 4">
    <name type="scientific">Luteimonas gilva</name>
    <dbReference type="NCBI Taxonomy" id="2572684"/>
    <lineage>
        <taxon>Bacteria</taxon>
        <taxon>Pseudomonadati</taxon>
        <taxon>Pseudomonadota</taxon>
        <taxon>Gammaproteobacteria</taxon>
        <taxon>Lysobacterales</taxon>
        <taxon>Lysobacteraceae</taxon>
        <taxon>Luteimonas</taxon>
    </lineage>
</organism>
<dbReference type="RefSeq" id="WP_137266773.1">
    <property type="nucleotide sequence ID" value="NZ_SZUA01000002.1"/>
</dbReference>
<feature type="transmembrane region" description="Helical" evidence="1">
    <location>
        <begin position="46"/>
        <end position="65"/>
    </location>
</feature>
<evidence type="ECO:0000256" key="1">
    <source>
        <dbReference type="SAM" id="Phobius"/>
    </source>
</evidence>
<dbReference type="InterPro" id="IPR002881">
    <property type="entry name" value="DUF58"/>
</dbReference>
<feature type="transmembrane region" description="Helical" evidence="1">
    <location>
        <begin position="20"/>
        <end position="40"/>
    </location>
</feature>
<feature type="domain" description="DUF58" evidence="2">
    <location>
        <begin position="212"/>
        <end position="398"/>
    </location>
</feature>
<dbReference type="PANTHER" id="PTHR33608:SF3">
    <property type="entry name" value="SLR2013 PROTEIN"/>
    <property type="match status" value="1"/>
</dbReference>
<dbReference type="PANTHER" id="PTHR33608">
    <property type="entry name" value="BLL2464 PROTEIN"/>
    <property type="match status" value="1"/>
</dbReference>
<keyword evidence="1" id="KW-0812">Transmembrane</keyword>
<accession>A0A4V5ZPT6</accession>
<evidence type="ECO:0000313" key="3">
    <source>
        <dbReference type="EMBL" id="TKR30343.1"/>
    </source>
</evidence>
<evidence type="ECO:0000313" key="4">
    <source>
        <dbReference type="Proteomes" id="UP000308707"/>
    </source>
</evidence>
<name>A0A4V5ZPT6_9GAMM</name>
<sequence>MSEAAVRDRPLSAIGFARPAPLLIACLVACAAIGGAAAFGSIGLETWAWTCAALAALAVFDVLALRRTPTPEVRRLLPDALAIGVEREVQLEFAPGEHRRTFDVHDLHPGAWESEGLPRRIVLNPGTVASVGYKLRPTARGAFEFEGVQMRLRSPLRLWRQSRVAGPPHAVRVFPNFVPLTRFALLSADQASRLVGAHLKRRRGQGTDFEQLREYRVGDSLRQIDWKATARAKKLISREYEDEKNQQIVLMLDTGRRMLARDGALGHFDQALDASLVVAYLALRQGDGVALHASGGDRRWVPSQRGAASIDVLLRAAYDLQPRAEATDYLAAATELSLLQRRRALVLWVTNVRDEDSEDLLAAARMLQKRHLVAIASLREQALDDIMASSAPNPEDAVLAGATARYLAERAQAHEALRRHHITVLDVTSAQLPAALVQQYLSVKRDGLL</sequence>
<keyword evidence="1" id="KW-0472">Membrane</keyword>
<reference evidence="3 4" key="1">
    <citation type="submission" date="2019-04" db="EMBL/GenBank/DDBJ databases">
        <title>Reference strain of H23.</title>
        <authorList>
            <person name="Luo X."/>
        </authorList>
    </citation>
    <scope>NUCLEOTIDE SEQUENCE [LARGE SCALE GENOMIC DNA]</scope>
    <source>
        <strain evidence="3 4">H23</strain>
    </source>
</reference>
<dbReference type="OrthoDB" id="9812729at2"/>
<dbReference type="AlphaFoldDB" id="A0A4V5ZPT6"/>
<dbReference type="Proteomes" id="UP000308707">
    <property type="component" value="Unassembled WGS sequence"/>
</dbReference>
<dbReference type="EMBL" id="SZUA01000002">
    <property type="protein sequence ID" value="TKR30343.1"/>
    <property type="molecule type" value="Genomic_DNA"/>
</dbReference>
<dbReference type="Pfam" id="PF01882">
    <property type="entry name" value="DUF58"/>
    <property type="match status" value="1"/>
</dbReference>
<evidence type="ECO:0000259" key="2">
    <source>
        <dbReference type="Pfam" id="PF01882"/>
    </source>
</evidence>
<keyword evidence="1" id="KW-1133">Transmembrane helix</keyword>
<comment type="caution">
    <text evidence="3">The sequence shown here is derived from an EMBL/GenBank/DDBJ whole genome shotgun (WGS) entry which is preliminary data.</text>
</comment>
<proteinExistence type="predicted"/>
<gene>
    <name evidence="3" type="ORF">FCE95_09415</name>
</gene>
<keyword evidence="4" id="KW-1185">Reference proteome</keyword>